<comment type="caution">
    <text evidence="4">The sequence shown here is derived from an EMBL/GenBank/DDBJ whole genome shotgun (WGS) entry which is preliminary data.</text>
</comment>
<reference evidence="4" key="2">
    <citation type="submission" date="2023-05" db="EMBL/GenBank/DDBJ databases">
        <authorList>
            <consortium name="Lawrence Berkeley National Laboratory"/>
            <person name="Steindorff A."/>
            <person name="Hensen N."/>
            <person name="Bonometti L."/>
            <person name="Westerberg I."/>
            <person name="Brannstrom I.O."/>
            <person name="Guillou S."/>
            <person name="Cros-Aarteil S."/>
            <person name="Calhoun S."/>
            <person name="Haridas S."/>
            <person name="Kuo A."/>
            <person name="Mondo S."/>
            <person name="Pangilinan J."/>
            <person name="Riley R."/>
            <person name="Labutti K."/>
            <person name="Andreopoulos B."/>
            <person name="Lipzen A."/>
            <person name="Chen C."/>
            <person name="Yanf M."/>
            <person name="Daum C."/>
            <person name="Ng V."/>
            <person name="Clum A."/>
            <person name="Ohm R."/>
            <person name="Martin F."/>
            <person name="Silar P."/>
            <person name="Natvig D."/>
            <person name="Lalanne C."/>
            <person name="Gautier V."/>
            <person name="Ament-Velasquez S.L."/>
            <person name="Kruys A."/>
            <person name="Hutchinson M.I."/>
            <person name="Powell A.J."/>
            <person name="Barry K."/>
            <person name="Miller A.N."/>
            <person name="Grigoriev I.V."/>
            <person name="Debuchy R."/>
            <person name="Gladieux P."/>
            <person name="Thoren M.H."/>
            <person name="Johannesson H."/>
        </authorList>
    </citation>
    <scope>NUCLEOTIDE SEQUENCE</scope>
    <source>
        <strain evidence="4">PSN243</strain>
    </source>
</reference>
<feature type="region of interest" description="Disordered" evidence="1">
    <location>
        <begin position="846"/>
        <end position="890"/>
    </location>
</feature>
<dbReference type="InterPro" id="IPR011666">
    <property type="entry name" value="DUF1604"/>
</dbReference>
<dbReference type="PANTHER" id="PTHR13384:SF19">
    <property type="entry name" value="G PATCH DOMAIN-CONTAINING PROTEIN 1"/>
    <property type="match status" value="1"/>
</dbReference>
<gene>
    <name evidence="4" type="ORF">QBC34DRAFT_308424</name>
</gene>
<protein>
    <recommendedName>
        <fullName evidence="6">G-patch domain-containing protein</fullName>
    </recommendedName>
</protein>
<dbReference type="Proteomes" id="UP001321760">
    <property type="component" value="Unassembled WGS sequence"/>
</dbReference>
<proteinExistence type="predicted"/>
<evidence type="ECO:0000313" key="4">
    <source>
        <dbReference type="EMBL" id="KAK4444660.1"/>
    </source>
</evidence>
<dbReference type="GO" id="GO:0003723">
    <property type="term" value="F:RNA binding"/>
    <property type="evidence" value="ECO:0007669"/>
    <property type="project" value="TreeGrafter"/>
</dbReference>
<dbReference type="GO" id="GO:0005634">
    <property type="term" value="C:nucleus"/>
    <property type="evidence" value="ECO:0007669"/>
    <property type="project" value="TreeGrafter"/>
</dbReference>
<accession>A0AAV9G9J7</accession>
<dbReference type="GO" id="GO:0006397">
    <property type="term" value="P:mRNA processing"/>
    <property type="evidence" value="ECO:0007669"/>
    <property type="project" value="InterPro"/>
</dbReference>
<feature type="compositionally biased region" description="Basic and acidic residues" evidence="1">
    <location>
        <begin position="856"/>
        <end position="876"/>
    </location>
</feature>
<evidence type="ECO:0000259" key="2">
    <source>
        <dbReference type="Pfam" id="PF01585"/>
    </source>
</evidence>
<sequence>MSYKRSRANYEADLTTQQSPYVVFGTPLPPADPDVRDDGSYVPLWKQEVRDERGRKRFHGAFTGGFSAGYFNTVGSKEGWTPSTFVSSRNNRRKDDAKATQMRAEDFMDEEDLADAEESRRIQTAAAFAGLGSTQNDLSQATDFMGILRPDGDTMGAKLLKKMGWKEGQGIGPKVRRKARLELRDDVADRTDSFLFAPENAPMIKFSRKTDHKGLGYTGHSRLAPMGLSSKSATADISEEDEDDDGSGGFGRPKFSLSVGRKKEKEKIRGGIGMGILNDTGSDDEDPYEIGPRISYNRVIGGDKKKKKATTSTNPTLKSKPKFIPRKAGLGKVALGVRKCHDGRLPLEGFVWGKNDDPLISTINSEGKYPPPKIPPDWVSSRKPKAETVVEGFVSTADAAKTSTLDPKARAALLGEKQLPGKSVFDFMSAASRERLAAVTGKTDLPPARGEVPAEFALSHEERLRELISRVPKLDKESAVAALARGTGGGAPYADNDEKRSRYRAYLEYQAGFRKEFPGKPPHLNNDEWLREFGEFFNCARIFKPMTGFMASRFTTSSGTSTNNGSSNEANDQDLISRPPPKPSDPAEEAAKLGMYGTMTRSVADFYPTRLLCKRLGVTAPALVQPEGDGASGNPKKPDDSSQYRGFGDAMTMRQVPLGLNFGSAVDSEASMQTETRSAQGLRDDALKITEAPAEVVDSTKNEALENIRAADKVFKAIFGDTITELPEGTPEHHLLRFTAEVDAETHSNDNNRAATGASISSPRSPPPQYPASEEGSAHSSTFRPPPPFSSLFSHPGPNPEAAASVLEPFEPHKSSVADADNEATAAAAAAPAYAPCDQVVPESSSRALAASQFQDETKRALPQDTKGESSRSAKDDEAEPPPAYSEGSSPLQSFTYLMAAAGGASSIITQVQQGGPPINTLGDVGADETITMDLRGTRFTLSRDELLTLPEFVLLSLFPNGLFPEGHMGGFTEGDAVQVDYDPASLQYMLDFFRKVAQSIPADSSAAASQDGDSVVPLDPGARDDSSRRAGIIVLREDLDFYVIPHKKEIQQAEMIEVKRAAAKALLKQDGIFSGLKRSDEPGTTEAHLIEMLTAGGFNHDDRWGHRAGEPNKAVICSLALARLRSDIRGNEMGNSAVGMAQKLLLFWRKPARRCWWEGVELDNVEGLEGQKLKVWIRRVWTLEMSVIGLR</sequence>
<feature type="compositionally biased region" description="Polar residues" evidence="1">
    <location>
        <begin position="846"/>
        <end position="855"/>
    </location>
</feature>
<dbReference type="Pfam" id="PF07713">
    <property type="entry name" value="DUF1604"/>
    <property type="match status" value="1"/>
</dbReference>
<keyword evidence="5" id="KW-1185">Reference proteome</keyword>
<feature type="region of interest" description="Disordered" evidence="1">
    <location>
        <begin position="749"/>
        <end position="804"/>
    </location>
</feature>
<feature type="region of interest" description="Disordered" evidence="1">
    <location>
        <begin position="219"/>
        <end position="263"/>
    </location>
</feature>
<dbReference type="PANTHER" id="PTHR13384">
    <property type="entry name" value="G PATCH DOMAIN-CONTAINING PROTEIN 1"/>
    <property type="match status" value="1"/>
</dbReference>
<organism evidence="4 5">
    <name type="scientific">Podospora aff. communis PSN243</name>
    <dbReference type="NCBI Taxonomy" id="3040156"/>
    <lineage>
        <taxon>Eukaryota</taxon>
        <taxon>Fungi</taxon>
        <taxon>Dikarya</taxon>
        <taxon>Ascomycota</taxon>
        <taxon>Pezizomycotina</taxon>
        <taxon>Sordariomycetes</taxon>
        <taxon>Sordariomycetidae</taxon>
        <taxon>Sordariales</taxon>
        <taxon>Podosporaceae</taxon>
        <taxon>Podospora</taxon>
    </lineage>
</organism>
<dbReference type="InterPro" id="IPR000467">
    <property type="entry name" value="G_patch_dom"/>
</dbReference>
<dbReference type="InterPro" id="IPR011333">
    <property type="entry name" value="SKP1/BTB/POZ_sf"/>
</dbReference>
<evidence type="ECO:0000259" key="3">
    <source>
        <dbReference type="Pfam" id="PF07713"/>
    </source>
</evidence>
<feature type="domain" description="G patch" evidence="3">
    <location>
        <begin position="42"/>
        <end position="128"/>
    </location>
</feature>
<dbReference type="SUPFAM" id="SSF54695">
    <property type="entry name" value="POZ domain"/>
    <property type="match status" value="1"/>
</dbReference>
<feature type="compositionally biased region" description="Low complexity" evidence="1">
    <location>
        <begin position="556"/>
        <end position="568"/>
    </location>
</feature>
<evidence type="ECO:0008006" key="6">
    <source>
        <dbReference type="Google" id="ProtNLM"/>
    </source>
</evidence>
<feature type="compositionally biased region" description="Low complexity" evidence="1">
    <location>
        <begin position="1005"/>
        <end position="1015"/>
    </location>
</feature>
<feature type="compositionally biased region" description="Acidic residues" evidence="1">
    <location>
        <begin position="237"/>
        <end position="246"/>
    </location>
</feature>
<dbReference type="AlphaFoldDB" id="A0AAV9G9J7"/>
<evidence type="ECO:0000313" key="5">
    <source>
        <dbReference type="Proteomes" id="UP001321760"/>
    </source>
</evidence>
<feature type="compositionally biased region" description="Polar residues" evidence="1">
    <location>
        <begin position="751"/>
        <end position="763"/>
    </location>
</feature>
<name>A0AAV9G9J7_9PEZI</name>
<feature type="region of interest" description="Disordered" evidence="1">
    <location>
        <begin position="556"/>
        <end position="589"/>
    </location>
</feature>
<feature type="region of interest" description="Disordered" evidence="1">
    <location>
        <begin position="1005"/>
        <end position="1025"/>
    </location>
</feature>
<dbReference type="Pfam" id="PF26093">
    <property type="entry name" value="HTH_TGH"/>
    <property type="match status" value="1"/>
</dbReference>
<dbReference type="EMBL" id="MU865974">
    <property type="protein sequence ID" value="KAK4444660.1"/>
    <property type="molecule type" value="Genomic_DNA"/>
</dbReference>
<feature type="domain" description="G-patch" evidence="2">
    <location>
        <begin position="153"/>
        <end position="174"/>
    </location>
</feature>
<dbReference type="Pfam" id="PF01585">
    <property type="entry name" value="G-patch"/>
    <property type="match status" value="1"/>
</dbReference>
<reference evidence="4" key="1">
    <citation type="journal article" date="2023" name="Mol. Phylogenet. Evol.">
        <title>Genome-scale phylogeny and comparative genomics of the fungal order Sordariales.</title>
        <authorList>
            <person name="Hensen N."/>
            <person name="Bonometti L."/>
            <person name="Westerberg I."/>
            <person name="Brannstrom I.O."/>
            <person name="Guillou S."/>
            <person name="Cros-Aarteil S."/>
            <person name="Calhoun S."/>
            <person name="Haridas S."/>
            <person name="Kuo A."/>
            <person name="Mondo S."/>
            <person name="Pangilinan J."/>
            <person name="Riley R."/>
            <person name="LaButti K."/>
            <person name="Andreopoulos B."/>
            <person name="Lipzen A."/>
            <person name="Chen C."/>
            <person name="Yan M."/>
            <person name="Daum C."/>
            <person name="Ng V."/>
            <person name="Clum A."/>
            <person name="Steindorff A."/>
            <person name="Ohm R.A."/>
            <person name="Martin F."/>
            <person name="Silar P."/>
            <person name="Natvig D.O."/>
            <person name="Lalanne C."/>
            <person name="Gautier V."/>
            <person name="Ament-Velasquez S.L."/>
            <person name="Kruys A."/>
            <person name="Hutchinson M.I."/>
            <person name="Powell A.J."/>
            <person name="Barry K."/>
            <person name="Miller A.N."/>
            <person name="Grigoriev I.V."/>
            <person name="Debuchy R."/>
            <person name="Gladieux P."/>
            <person name="Hiltunen Thoren M."/>
            <person name="Johannesson H."/>
        </authorList>
    </citation>
    <scope>NUCLEOTIDE SEQUENCE</scope>
    <source>
        <strain evidence="4">PSN243</strain>
    </source>
</reference>
<evidence type="ECO:0000256" key="1">
    <source>
        <dbReference type="SAM" id="MobiDB-lite"/>
    </source>
</evidence>